<evidence type="ECO:0000259" key="2">
    <source>
        <dbReference type="Pfam" id="PF13579"/>
    </source>
</evidence>
<dbReference type="Gene3D" id="3.40.50.2000">
    <property type="entry name" value="Glycogen Phosphorylase B"/>
    <property type="match status" value="2"/>
</dbReference>
<proteinExistence type="predicted"/>
<comment type="caution">
    <text evidence="3">The sequence shown here is derived from an EMBL/GenBank/DDBJ whole genome shotgun (WGS) entry which is preliminary data.</text>
</comment>
<feature type="domain" description="Glycosyltransferase subfamily 4-like N-terminal" evidence="2">
    <location>
        <begin position="23"/>
        <end position="201"/>
    </location>
</feature>
<reference evidence="3" key="1">
    <citation type="submission" date="2023-07" db="EMBL/GenBank/DDBJ databases">
        <authorList>
            <person name="Kim M.K."/>
        </authorList>
    </citation>
    <scope>NUCLEOTIDE SEQUENCE</scope>
    <source>
        <strain evidence="3">CA1-15</strain>
    </source>
</reference>
<dbReference type="CDD" id="cd03794">
    <property type="entry name" value="GT4_WbuB-like"/>
    <property type="match status" value="1"/>
</dbReference>
<dbReference type="SUPFAM" id="SSF53756">
    <property type="entry name" value="UDP-Glycosyltransferase/glycogen phosphorylase"/>
    <property type="match status" value="1"/>
</dbReference>
<keyword evidence="4" id="KW-1185">Reference proteome</keyword>
<evidence type="ECO:0000313" key="3">
    <source>
        <dbReference type="EMBL" id="MDO7840936.1"/>
    </source>
</evidence>
<dbReference type="PANTHER" id="PTHR12526">
    <property type="entry name" value="GLYCOSYLTRANSFERASE"/>
    <property type="match status" value="1"/>
</dbReference>
<gene>
    <name evidence="3" type="ORF">Q5H94_01230</name>
</gene>
<evidence type="ECO:0000259" key="1">
    <source>
        <dbReference type="Pfam" id="PF00534"/>
    </source>
</evidence>
<sequence>MTAAAPRLLFVNRFYYPDHSATAQILTDLAEALAARGWRVSVITSRMRYDDAAAVLPKCETRAGVTIRRVATTRFGRAGIAGRAIDYLSFYIASFLAVLGAVRRGDIVVAKTDPPLLGTVIGGAAALRGARVVNWLQDLYPEIAAELGIESLRGPAGKLLTALRNRSLKRAALNVAIGERMAERLAAAGVPGERVVVRPNWSDDEGVRPLPRDTVPLRAEWGLESKFVIGYSGNLGRAHETETLIGAARLLRDRGDLVFLMIGGGHESRKLAERVADEGLADLFQFRPYQPRERLGESLGVADVHWLSLRPAMEGLIVPSKFYGIAAAGRPVIAVSDPDGEIGRIVTRHDCGIAVAPGDSAAMVAAIDALAGDPVRLDRMGANARALLDREYARAIAFDRWHRTLADLAAQHASD</sequence>
<protein>
    <submittedName>
        <fullName evidence="3">Glycosyltransferase family 4 protein</fullName>
    </submittedName>
</protein>
<organism evidence="3 4">
    <name type="scientific">Sphingomonas immobilis</name>
    <dbReference type="NCBI Taxonomy" id="3063997"/>
    <lineage>
        <taxon>Bacteria</taxon>
        <taxon>Pseudomonadati</taxon>
        <taxon>Pseudomonadota</taxon>
        <taxon>Alphaproteobacteria</taxon>
        <taxon>Sphingomonadales</taxon>
        <taxon>Sphingomonadaceae</taxon>
        <taxon>Sphingomonas</taxon>
    </lineage>
</organism>
<accession>A0ABT8ZVZ9</accession>
<dbReference type="Pfam" id="PF13579">
    <property type="entry name" value="Glyco_trans_4_4"/>
    <property type="match status" value="1"/>
</dbReference>
<name>A0ABT8ZVZ9_9SPHN</name>
<dbReference type="Pfam" id="PF00534">
    <property type="entry name" value="Glycos_transf_1"/>
    <property type="match status" value="1"/>
</dbReference>
<dbReference type="InterPro" id="IPR028098">
    <property type="entry name" value="Glyco_trans_4-like_N"/>
</dbReference>
<feature type="domain" description="Glycosyl transferase family 1" evidence="1">
    <location>
        <begin position="220"/>
        <end position="385"/>
    </location>
</feature>
<dbReference type="RefSeq" id="WP_304559297.1">
    <property type="nucleotide sequence ID" value="NZ_JAUQSZ010000001.1"/>
</dbReference>
<dbReference type="Proteomes" id="UP001176468">
    <property type="component" value="Unassembled WGS sequence"/>
</dbReference>
<dbReference type="EMBL" id="JAUQSZ010000001">
    <property type="protein sequence ID" value="MDO7840936.1"/>
    <property type="molecule type" value="Genomic_DNA"/>
</dbReference>
<evidence type="ECO:0000313" key="4">
    <source>
        <dbReference type="Proteomes" id="UP001176468"/>
    </source>
</evidence>
<dbReference type="InterPro" id="IPR001296">
    <property type="entry name" value="Glyco_trans_1"/>
</dbReference>